<dbReference type="Proteomes" id="UP001281147">
    <property type="component" value="Unassembled WGS sequence"/>
</dbReference>
<name>A0ACC3MJD6_9PEZI</name>
<comment type="caution">
    <text evidence="1">The sequence shown here is derived from an EMBL/GenBank/DDBJ whole genome shotgun (WGS) entry which is preliminary data.</text>
</comment>
<keyword evidence="2" id="KW-1185">Reference proteome</keyword>
<proteinExistence type="predicted"/>
<organism evidence="1 2">
    <name type="scientific">Vermiconidia calcicola</name>
    <dbReference type="NCBI Taxonomy" id="1690605"/>
    <lineage>
        <taxon>Eukaryota</taxon>
        <taxon>Fungi</taxon>
        <taxon>Dikarya</taxon>
        <taxon>Ascomycota</taxon>
        <taxon>Pezizomycotina</taxon>
        <taxon>Dothideomycetes</taxon>
        <taxon>Dothideomycetidae</taxon>
        <taxon>Mycosphaerellales</taxon>
        <taxon>Extremaceae</taxon>
        <taxon>Vermiconidia</taxon>
    </lineage>
</organism>
<dbReference type="EMBL" id="JAUTXU010000232">
    <property type="protein sequence ID" value="KAK3697074.1"/>
    <property type="molecule type" value="Genomic_DNA"/>
</dbReference>
<evidence type="ECO:0000313" key="2">
    <source>
        <dbReference type="Proteomes" id="UP001281147"/>
    </source>
</evidence>
<reference evidence="1" key="1">
    <citation type="submission" date="2023-07" db="EMBL/GenBank/DDBJ databases">
        <title>Black Yeasts Isolated from many extreme environments.</title>
        <authorList>
            <person name="Coleine C."/>
            <person name="Stajich J.E."/>
            <person name="Selbmann L."/>
        </authorList>
    </citation>
    <scope>NUCLEOTIDE SEQUENCE</scope>
    <source>
        <strain evidence="1">CCFEE 5714</strain>
    </source>
</reference>
<gene>
    <name evidence="1" type="ORF">LTR37_017672</name>
</gene>
<protein>
    <submittedName>
        <fullName evidence="1">Uncharacterized protein</fullName>
    </submittedName>
</protein>
<sequence>MTLKIEGLDMFKRCARMICLDQPYNHAILMQAQYCIHRPGQTVPQRVSRYRTQTWAGVERNLVKKQRNIELLTNDHIRALLRNHFDAGSQVATYIVYNDLGAVVEHDAAAEAT</sequence>
<accession>A0ACC3MJD6</accession>
<evidence type="ECO:0000313" key="1">
    <source>
        <dbReference type="EMBL" id="KAK3697074.1"/>
    </source>
</evidence>